<keyword evidence="5" id="KW-0067">ATP-binding</keyword>
<comment type="caution">
    <text evidence="7">The sequence shown here is derived from an EMBL/GenBank/DDBJ whole genome shotgun (WGS) entry which is preliminary data.</text>
</comment>
<dbReference type="NCBIfam" id="TIGR00687">
    <property type="entry name" value="pyridox_kin"/>
    <property type="match status" value="1"/>
</dbReference>
<dbReference type="GO" id="GO:0008478">
    <property type="term" value="F:pyridoxal kinase activity"/>
    <property type="evidence" value="ECO:0007669"/>
    <property type="project" value="UniProtKB-EC"/>
</dbReference>
<evidence type="ECO:0000256" key="4">
    <source>
        <dbReference type="ARBA" id="ARBA00022777"/>
    </source>
</evidence>
<dbReference type="GO" id="GO:0005829">
    <property type="term" value="C:cytosol"/>
    <property type="evidence" value="ECO:0007669"/>
    <property type="project" value="TreeGrafter"/>
</dbReference>
<keyword evidence="4 7" id="KW-0418">Kinase</keyword>
<dbReference type="PANTHER" id="PTHR10534">
    <property type="entry name" value="PYRIDOXAL KINASE"/>
    <property type="match status" value="1"/>
</dbReference>
<accession>A0A9X1IB47</accession>
<dbReference type="InterPro" id="IPR013749">
    <property type="entry name" value="PM/HMP-P_kinase-1"/>
</dbReference>
<reference evidence="7" key="1">
    <citation type="submission" date="2021-10" db="EMBL/GenBank/DDBJ databases">
        <title>Roseicella aerolatum sp. nov., isolated from aerosols of e-waste dismantling site.</title>
        <authorList>
            <person name="Qin T."/>
        </authorList>
    </citation>
    <scope>NUCLEOTIDE SEQUENCE</scope>
    <source>
        <strain evidence="7">GB24</strain>
    </source>
</reference>
<proteinExistence type="predicted"/>
<sequence length="282" mass="29500">MNILSIQSWVAYGHVGNASAVFPLQRLGAEVWAIHTVQFSNHTGYGAWRGQVLPAALIGDCVQGIAERGVLPRCDAVLTGYVGDAATGEAILDAVARVKAANPAALWCCDPVIGDVGRGVFVRPGIPEFFRDQALALADIATPNQFELEWLTGREVATLAGARAAVAALQAGGPRCVLVTSLRVAETPADALDLLVAEGGEVWRVRTPLLPLAVNGAGDAIAALFLYHRLSTGSARVALERAAASIHGLLRRTAEAGSRELLTVAAQEEFVAPGHLFPAEAC</sequence>
<dbReference type="SUPFAM" id="SSF53613">
    <property type="entry name" value="Ribokinase-like"/>
    <property type="match status" value="1"/>
</dbReference>
<dbReference type="Proteomes" id="UP001139311">
    <property type="component" value="Unassembled WGS sequence"/>
</dbReference>
<dbReference type="InterPro" id="IPR029056">
    <property type="entry name" value="Ribokinase-like"/>
</dbReference>
<evidence type="ECO:0000256" key="5">
    <source>
        <dbReference type="ARBA" id="ARBA00022840"/>
    </source>
</evidence>
<dbReference type="EMBL" id="JAJAQI010000008">
    <property type="protein sequence ID" value="MCB4821539.1"/>
    <property type="molecule type" value="Genomic_DNA"/>
</dbReference>
<dbReference type="NCBIfam" id="NF004398">
    <property type="entry name" value="PRK05756.1"/>
    <property type="match status" value="1"/>
</dbReference>
<evidence type="ECO:0000256" key="1">
    <source>
        <dbReference type="ARBA" id="ARBA00012104"/>
    </source>
</evidence>
<protein>
    <recommendedName>
        <fullName evidence="1">pyridoxal kinase</fullName>
        <ecNumber evidence="1">2.7.1.35</ecNumber>
    </recommendedName>
</protein>
<evidence type="ECO:0000313" key="8">
    <source>
        <dbReference type="Proteomes" id="UP001139311"/>
    </source>
</evidence>
<dbReference type="PANTHER" id="PTHR10534:SF2">
    <property type="entry name" value="PYRIDOXAL KINASE"/>
    <property type="match status" value="1"/>
</dbReference>
<evidence type="ECO:0000256" key="3">
    <source>
        <dbReference type="ARBA" id="ARBA00022741"/>
    </source>
</evidence>
<organism evidence="7 8">
    <name type="scientific">Roseicella aerolata</name>
    <dbReference type="NCBI Taxonomy" id="2883479"/>
    <lineage>
        <taxon>Bacteria</taxon>
        <taxon>Pseudomonadati</taxon>
        <taxon>Pseudomonadota</taxon>
        <taxon>Alphaproteobacteria</taxon>
        <taxon>Acetobacterales</taxon>
        <taxon>Roseomonadaceae</taxon>
        <taxon>Roseicella</taxon>
    </lineage>
</organism>
<dbReference type="GO" id="GO:0009443">
    <property type="term" value="P:pyridoxal 5'-phosphate salvage"/>
    <property type="evidence" value="ECO:0007669"/>
    <property type="project" value="InterPro"/>
</dbReference>
<keyword evidence="2 7" id="KW-0808">Transferase</keyword>
<dbReference type="Gene3D" id="3.40.1190.20">
    <property type="match status" value="1"/>
</dbReference>
<evidence type="ECO:0000259" key="6">
    <source>
        <dbReference type="Pfam" id="PF08543"/>
    </source>
</evidence>
<gene>
    <name evidence="7" type="primary">pdxY</name>
    <name evidence="7" type="ORF">LHA35_07315</name>
</gene>
<evidence type="ECO:0000313" key="7">
    <source>
        <dbReference type="EMBL" id="MCB4821539.1"/>
    </source>
</evidence>
<keyword evidence="3" id="KW-0547">Nucleotide-binding</keyword>
<dbReference type="RefSeq" id="WP_226606393.1">
    <property type="nucleotide sequence ID" value="NZ_JAJAQI010000008.1"/>
</dbReference>
<dbReference type="EC" id="2.7.1.35" evidence="1"/>
<dbReference type="InterPro" id="IPR004625">
    <property type="entry name" value="PyrdxlKinase"/>
</dbReference>
<name>A0A9X1IB47_9PROT</name>
<dbReference type="GO" id="GO:0005524">
    <property type="term" value="F:ATP binding"/>
    <property type="evidence" value="ECO:0007669"/>
    <property type="project" value="UniProtKB-KW"/>
</dbReference>
<feature type="domain" description="Pyridoxamine kinase/Phosphomethylpyrimidine kinase" evidence="6">
    <location>
        <begin position="73"/>
        <end position="258"/>
    </location>
</feature>
<dbReference type="Pfam" id="PF08543">
    <property type="entry name" value="Phos_pyr_kin"/>
    <property type="match status" value="1"/>
</dbReference>
<evidence type="ECO:0000256" key="2">
    <source>
        <dbReference type="ARBA" id="ARBA00022679"/>
    </source>
</evidence>
<dbReference type="AlphaFoldDB" id="A0A9X1IB47"/>
<dbReference type="CDD" id="cd01173">
    <property type="entry name" value="pyridoxal_pyridoxamine_kinase"/>
    <property type="match status" value="1"/>
</dbReference>
<keyword evidence="8" id="KW-1185">Reference proteome</keyword>